<protein>
    <submittedName>
        <fullName evidence="2">Uncharacterized protein</fullName>
    </submittedName>
</protein>
<organism evidence="2 3">
    <name type="scientific">Periconia macrospinosa</name>
    <dbReference type="NCBI Taxonomy" id="97972"/>
    <lineage>
        <taxon>Eukaryota</taxon>
        <taxon>Fungi</taxon>
        <taxon>Dikarya</taxon>
        <taxon>Ascomycota</taxon>
        <taxon>Pezizomycotina</taxon>
        <taxon>Dothideomycetes</taxon>
        <taxon>Pleosporomycetidae</taxon>
        <taxon>Pleosporales</taxon>
        <taxon>Massarineae</taxon>
        <taxon>Periconiaceae</taxon>
        <taxon>Periconia</taxon>
    </lineage>
</organism>
<name>A0A2V1D0B3_9PLEO</name>
<gene>
    <name evidence="2" type="ORF">DM02DRAFT_392665</name>
</gene>
<accession>A0A2V1D0B3</accession>
<sequence>MSEDVHWDPRVFLEECGDLTQTTKHAILVHLDGVVPRASRKADRTSTDRWSGGGQTQQRLRPRSCLQRTPGDCNHASKTQQTEKKQRRKSETSSKHRFRLSTKQQAVHKRASASVLPIKRRTTPEAPCGHEASKAKQLAL</sequence>
<evidence type="ECO:0000313" key="3">
    <source>
        <dbReference type="Proteomes" id="UP000244855"/>
    </source>
</evidence>
<proteinExistence type="predicted"/>
<dbReference type="EMBL" id="KZ806037">
    <property type="protein sequence ID" value="PVH90923.1"/>
    <property type="molecule type" value="Genomic_DNA"/>
</dbReference>
<evidence type="ECO:0000256" key="1">
    <source>
        <dbReference type="SAM" id="MobiDB-lite"/>
    </source>
</evidence>
<feature type="region of interest" description="Disordered" evidence="1">
    <location>
        <begin position="34"/>
        <end position="140"/>
    </location>
</feature>
<feature type="compositionally biased region" description="Basic residues" evidence="1">
    <location>
        <begin position="95"/>
        <end position="111"/>
    </location>
</feature>
<evidence type="ECO:0000313" key="2">
    <source>
        <dbReference type="EMBL" id="PVH90923.1"/>
    </source>
</evidence>
<reference evidence="2 3" key="1">
    <citation type="journal article" date="2018" name="Sci. Rep.">
        <title>Comparative genomics provides insights into the lifestyle and reveals functional heterogeneity of dark septate endophytic fungi.</title>
        <authorList>
            <person name="Knapp D.G."/>
            <person name="Nemeth J.B."/>
            <person name="Barry K."/>
            <person name="Hainaut M."/>
            <person name="Henrissat B."/>
            <person name="Johnson J."/>
            <person name="Kuo A."/>
            <person name="Lim J.H.P."/>
            <person name="Lipzen A."/>
            <person name="Nolan M."/>
            <person name="Ohm R.A."/>
            <person name="Tamas L."/>
            <person name="Grigoriev I.V."/>
            <person name="Spatafora J.W."/>
            <person name="Nagy L.G."/>
            <person name="Kovacs G.M."/>
        </authorList>
    </citation>
    <scope>NUCLEOTIDE SEQUENCE [LARGE SCALE GENOMIC DNA]</scope>
    <source>
        <strain evidence="2 3">DSE2036</strain>
    </source>
</reference>
<dbReference type="Proteomes" id="UP000244855">
    <property type="component" value="Unassembled WGS sequence"/>
</dbReference>
<feature type="compositionally biased region" description="Basic and acidic residues" evidence="1">
    <location>
        <begin position="81"/>
        <end position="94"/>
    </location>
</feature>
<keyword evidence="3" id="KW-1185">Reference proteome</keyword>
<dbReference type="AlphaFoldDB" id="A0A2V1D0B3"/>